<dbReference type="AlphaFoldDB" id="A0A839RP08"/>
<reference evidence="5 6" key="1">
    <citation type="submission" date="2020-08" db="EMBL/GenBank/DDBJ databases">
        <title>Sequencing the genomes of 1000 actinobacteria strains.</title>
        <authorList>
            <person name="Klenk H.-P."/>
        </authorList>
    </citation>
    <scope>NUCLEOTIDE SEQUENCE [LARGE SCALE GENOMIC DNA]</scope>
    <source>
        <strain evidence="5 6">DSM 45258</strain>
    </source>
</reference>
<evidence type="ECO:0000313" key="6">
    <source>
        <dbReference type="Proteomes" id="UP000567922"/>
    </source>
</evidence>
<evidence type="ECO:0000256" key="3">
    <source>
        <dbReference type="ARBA" id="ARBA00022801"/>
    </source>
</evidence>
<dbReference type="InterPro" id="IPR036412">
    <property type="entry name" value="HAD-like_sf"/>
</dbReference>
<keyword evidence="2" id="KW-0479">Metal-binding</keyword>
<sequence length="474" mass="53198">MTEPARRVYANRTLNLRSVEAIGYDMDYTLLHYRTAEWEGAAFEHARRVLAKRGYPVQDLVFEPDRYLQGLVLDLDLGNLVKATRFGYVIQAQHGTKKLNFNELRRAYNGVFIDLSEPRFRFLNTLFSMSEAALYAQLVDLLDAGLIKGPVGYDELFKVVSSALDLSHTMGELKAEITADPDRFCDFDPAIAETLMDQRLAGKRLLLITNSEWTYTRAMMSYAFDRHVPSGNWRDLFDIVVVAAAKPRFFSESPPVFRVVDPERNLLEPHQGLMEPGGVYYGGCARLVEQSLELDGAQILYVGDHLFGDVHVSKSVLRWRTALIMSELEAEIADAARFADDEMQLRKLMVVKESLEDELSHARLARSRAAASAEPAREADATISSLYDAIRELDQQIAPLAQAAGALGNPTWGPLMRAGNDKSLFARQVEKFADVYTSRVSNFGQHTPYAFLRATRTSLPHDVTAVGFTEQGEE</sequence>
<dbReference type="InterPro" id="IPR008380">
    <property type="entry name" value="HAD-SF_hydro_IG_5-nucl"/>
</dbReference>
<evidence type="ECO:0000256" key="1">
    <source>
        <dbReference type="ARBA" id="ARBA00009589"/>
    </source>
</evidence>
<accession>A0A839RP08</accession>
<dbReference type="EMBL" id="JACHWS010000003">
    <property type="protein sequence ID" value="MBB3038525.1"/>
    <property type="molecule type" value="Genomic_DNA"/>
</dbReference>
<protein>
    <submittedName>
        <fullName evidence="5">HAD superfamily 5'-nucleotidase-like hydrolase</fullName>
    </submittedName>
</protein>
<dbReference type="NCBIfam" id="TIGR02244">
    <property type="entry name" value="HAD-IG-Ncltidse"/>
    <property type="match status" value="1"/>
</dbReference>
<dbReference type="Pfam" id="PF05761">
    <property type="entry name" value="5_nucleotid"/>
    <property type="match status" value="1"/>
</dbReference>
<dbReference type="OrthoDB" id="1488958at2"/>
<dbReference type="SUPFAM" id="SSF56784">
    <property type="entry name" value="HAD-like"/>
    <property type="match status" value="1"/>
</dbReference>
<evidence type="ECO:0000256" key="2">
    <source>
        <dbReference type="ARBA" id="ARBA00022723"/>
    </source>
</evidence>
<dbReference type="PANTHER" id="PTHR12103:SF22">
    <property type="entry name" value="HAD-SUPERFAMILY HYDROLASE, SUBFAMILY IG, 5'-NUCLEOTIDASE"/>
    <property type="match status" value="1"/>
</dbReference>
<dbReference type="GO" id="GO:0046872">
    <property type="term" value="F:metal ion binding"/>
    <property type="evidence" value="ECO:0007669"/>
    <property type="project" value="UniProtKB-KW"/>
</dbReference>
<dbReference type="InterPro" id="IPR016695">
    <property type="entry name" value="Pur_nucleotidase"/>
</dbReference>
<comment type="caution">
    <text evidence="5">The sequence shown here is derived from an EMBL/GenBank/DDBJ whole genome shotgun (WGS) entry which is preliminary data.</text>
</comment>
<keyword evidence="4" id="KW-0460">Magnesium</keyword>
<evidence type="ECO:0000256" key="4">
    <source>
        <dbReference type="ARBA" id="ARBA00022842"/>
    </source>
</evidence>
<name>A0A839RP08_9ACTN</name>
<keyword evidence="3 5" id="KW-0378">Hydrolase</keyword>
<dbReference type="PANTHER" id="PTHR12103">
    <property type="entry name" value="5'-NUCLEOTIDASE DOMAIN-CONTAINING"/>
    <property type="match status" value="1"/>
</dbReference>
<evidence type="ECO:0000313" key="5">
    <source>
        <dbReference type="EMBL" id="MBB3038525.1"/>
    </source>
</evidence>
<gene>
    <name evidence="5" type="ORF">FHU29_002994</name>
</gene>
<dbReference type="RefSeq" id="WP_064440457.1">
    <property type="nucleotide sequence ID" value="NZ_BDDI01000008.1"/>
</dbReference>
<dbReference type="InterPro" id="IPR023214">
    <property type="entry name" value="HAD_sf"/>
</dbReference>
<dbReference type="Proteomes" id="UP000567922">
    <property type="component" value="Unassembled WGS sequence"/>
</dbReference>
<proteinExistence type="inferred from homology"/>
<dbReference type="Gene3D" id="3.40.50.1000">
    <property type="entry name" value="HAD superfamily/HAD-like"/>
    <property type="match status" value="1"/>
</dbReference>
<dbReference type="GO" id="GO:0008253">
    <property type="term" value="F:5'-nucleotidase activity"/>
    <property type="evidence" value="ECO:0007669"/>
    <property type="project" value="TreeGrafter"/>
</dbReference>
<keyword evidence="6" id="KW-1185">Reference proteome</keyword>
<organism evidence="5 6">
    <name type="scientific">Hoyosella altamirensis</name>
    <dbReference type="NCBI Taxonomy" id="616997"/>
    <lineage>
        <taxon>Bacteria</taxon>
        <taxon>Bacillati</taxon>
        <taxon>Actinomycetota</taxon>
        <taxon>Actinomycetes</taxon>
        <taxon>Mycobacteriales</taxon>
        <taxon>Hoyosellaceae</taxon>
        <taxon>Hoyosella</taxon>
    </lineage>
</organism>
<dbReference type="PIRSF" id="PIRSF017434">
    <property type="entry name" value="Purine_5'-nucleotidase"/>
    <property type="match status" value="1"/>
</dbReference>
<comment type="similarity">
    <text evidence="1">Belongs to the 5'(3')-deoxyribonucleotidase family.</text>
</comment>